<evidence type="ECO:0000313" key="13">
    <source>
        <dbReference type="Proteomes" id="UP000000245"/>
    </source>
</evidence>
<organism evidence="12 13">
    <name type="scientific">Acidiphilium cryptum (strain JF-5)</name>
    <dbReference type="NCBI Taxonomy" id="349163"/>
    <lineage>
        <taxon>Bacteria</taxon>
        <taxon>Pseudomonadati</taxon>
        <taxon>Pseudomonadota</taxon>
        <taxon>Alphaproteobacteria</taxon>
        <taxon>Acetobacterales</taxon>
        <taxon>Acidocellaceae</taxon>
        <taxon>Acidiphilium</taxon>
    </lineage>
</organism>
<dbReference type="InterPro" id="IPR005490">
    <property type="entry name" value="LD_TPept_cat_dom"/>
</dbReference>
<comment type="pathway">
    <text evidence="1 9">Cell wall biogenesis; peptidoglycan biosynthesis.</text>
</comment>
<reference evidence="12 13" key="1">
    <citation type="submission" date="2007-05" db="EMBL/GenBank/DDBJ databases">
        <title>Complete sequence of chromosome of Acidiphilium cryptum JF-5.</title>
        <authorList>
            <consortium name="US DOE Joint Genome Institute"/>
            <person name="Copeland A."/>
            <person name="Lucas S."/>
            <person name="Lapidus A."/>
            <person name="Barry K."/>
            <person name="Detter J.C."/>
            <person name="Glavina del Rio T."/>
            <person name="Hammon N."/>
            <person name="Israni S."/>
            <person name="Dalin E."/>
            <person name="Tice H."/>
            <person name="Pitluck S."/>
            <person name="Sims D."/>
            <person name="Brettin T."/>
            <person name="Bruce D."/>
            <person name="Han C."/>
            <person name="Schmutz J."/>
            <person name="Larimer F."/>
            <person name="Land M."/>
            <person name="Hauser L."/>
            <person name="Kyrpides N."/>
            <person name="Kim E."/>
            <person name="Magnuson T."/>
            <person name="Richardson P."/>
        </authorList>
    </citation>
    <scope>NUCLEOTIDE SEQUENCE [LARGE SCALE GENOMIC DNA]</scope>
    <source>
        <strain evidence="12 13">JF-5</strain>
    </source>
</reference>
<dbReference type="eggNOG" id="COG1376">
    <property type="taxonomic scope" value="Bacteria"/>
</dbReference>
<dbReference type="GO" id="GO:0016757">
    <property type="term" value="F:glycosyltransferase activity"/>
    <property type="evidence" value="ECO:0007669"/>
    <property type="project" value="UniProtKB-KW"/>
</dbReference>
<feature type="active site" description="Nucleophile" evidence="9">
    <location>
        <position position="218"/>
    </location>
</feature>
<evidence type="ECO:0000256" key="7">
    <source>
        <dbReference type="ARBA" id="ARBA00022984"/>
    </source>
</evidence>
<keyword evidence="7 9" id="KW-0573">Peptidoglycan synthesis</keyword>
<keyword evidence="5" id="KW-0378">Hydrolase</keyword>
<keyword evidence="6 9" id="KW-0133">Cell shape</keyword>
<dbReference type="SUPFAM" id="SSF141523">
    <property type="entry name" value="L,D-transpeptidase catalytic domain-like"/>
    <property type="match status" value="1"/>
</dbReference>
<keyword evidence="3" id="KW-0328">Glycosyltransferase</keyword>
<keyword evidence="4" id="KW-0808">Transferase</keyword>
<dbReference type="PROSITE" id="PS52029">
    <property type="entry name" value="LD_TPASE"/>
    <property type="match status" value="1"/>
</dbReference>
<dbReference type="InterPro" id="IPR038063">
    <property type="entry name" value="Transpep_catalytic_dom"/>
</dbReference>
<dbReference type="AlphaFoldDB" id="A5FW42"/>
<dbReference type="GO" id="GO:0008360">
    <property type="term" value="P:regulation of cell shape"/>
    <property type="evidence" value="ECO:0007669"/>
    <property type="project" value="UniProtKB-UniRule"/>
</dbReference>
<comment type="similarity">
    <text evidence="2">Belongs to the YkuD family.</text>
</comment>
<dbReference type="GO" id="GO:0005576">
    <property type="term" value="C:extracellular region"/>
    <property type="evidence" value="ECO:0007669"/>
    <property type="project" value="TreeGrafter"/>
</dbReference>
<evidence type="ECO:0000256" key="3">
    <source>
        <dbReference type="ARBA" id="ARBA00022676"/>
    </source>
</evidence>
<keyword evidence="13" id="KW-1185">Reference proteome</keyword>
<dbReference type="KEGG" id="acr:Acry_0601"/>
<evidence type="ECO:0000313" key="12">
    <source>
        <dbReference type="EMBL" id="ABQ29824.1"/>
    </source>
</evidence>
<gene>
    <name evidence="12" type="ordered locus">Acry_0601</name>
</gene>
<name>A5FW42_ACICJ</name>
<dbReference type="GO" id="GO:0018104">
    <property type="term" value="P:peptidoglycan-protein cross-linking"/>
    <property type="evidence" value="ECO:0007669"/>
    <property type="project" value="TreeGrafter"/>
</dbReference>
<dbReference type="HOGENOM" id="CLU_1032998_0_0_5"/>
<dbReference type="EMBL" id="CP000697">
    <property type="protein sequence ID" value="ABQ29824.1"/>
    <property type="molecule type" value="Genomic_DNA"/>
</dbReference>
<dbReference type="PANTHER" id="PTHR30582">
    <property type="entry name" value="L,D-TRANSPEPTIDASE"/>
    <property type="match status" value="1"/>
</dbReference>
<evidence type="ECO:0000256" key="2">
    <source>
        <dbReference type="ARBA" id="ARBA00005992"/>
    </source>
</evidence>
<dbReference type="Gene3D" id="2.40.440.10">
    <property type="entry name" value="L,D-transpeptidase catalytic domain-like"/>
    <property type="match status" value="1"/>
</dbReference>
<dbReference type="GO" id="GO:0071555">
    <property type="term" value="P:cell wall organization"/>
    <property type="evidence" value="ECO:0007669"/>
    <property type="project" value="UniProtKB-UniRule"/>
</dbReference>
<evidence type="ECO:0000256" key="4">
    <source>
        <dbReference type="ARBA" id="ARBA00022679"/>
    </source>
</evidence>
<dbReference type="PANTHER" id="PTHR30582:SF24">
    <property type="entry name" value="L,D-TRANSPEPTIDASE ERFK_SRFK-RELATED"/>
    <property type="match status" value="1"/>
</dbReference>
<sequence>MRLRAIGYGLAVALALGSAGSALAVPARRSGGPEAAAGEARVAERRLPARVRRDLAALRARWRRRAFAADWRRLARRYPAPGDRDFIVVDIARERLDLFRDGRYRAGWRVSTSRFGVGQRRGSDRTPVGVFRVVGELGRGGPADQVLNAAGPTGRFAKPVLAPGHLAASRLIVGRILLLEGLQPGWNQGGDVDTLARDIFIHGTANVGMLGRPASRGCVQMAPGAVIRLARMILPGALVMITRGVGGLRRIPGPSTGPGNLDFSEIAKK</sequence>
<protein>
    <recommendedName>
        <fullName evidence="11">L,D-TPase catalytic domain-containing protein</fullName>
    </recommendedName>
</protein>
<evidence type="ECO:0000256" key="5">
    <source>
        <dbReference type="ARBA" id="ARBA00022801"/>
    </source>
</evidence>
<proteinExistence type="inferred from homology"/>
<accession>A5FW42</accession>
<feature type="domain" description="L,D-TPase catalytic" evidence="11">
    <location>
        <begin position="85"/>
        <end position="242"/>
    </location>
</feature>
<evidence type="ECO:0000256" key="6">
    <source>
        <dbReference type="ARBA" id="ARBA00022960"/>
    </source>
</evidence>
<dbReference type="Proteomes" id="UP000000245">
    <property type="component" value="Chromosome"/>
</dbReference>
<evidence type="ECO:0000256" key="9">
    <source>
        <dbReference type="PROSITE-ProRule" id="PRU01373"/>
    </source>
</evidence>
<dbReference type="STRING" id="349163.Acry_0601"/>
<evidence type="ECO:0000256" key="1">
    <source>
        <dbReference type="ARBA" id="ARBA00004752"/>
    </source>
</evidence>
<dbReference type="GO" id="GO:0071972">
    <property type="term" value="F:peptidoglycan L,D-transpeptidase activity"/>
    <property type="evidence" value="ECO:0007669"/>
    <property type="project" value="TreeGrafter"/>
</dbReference>
<feature type="chain" id="PRO_5002681306" description="L,D-TPase catalytic domain-containing protein" evidence="10">
    <location>
        <begin position="25"/>
        <end position="269"/>
    </location>
</feature>
<feature type="signal peptide" evidence="10">
    <location>
        <begin position="1"/>
        <end position="24"/>
    </location>
</feature>
<evidence type="ECO:0000256" key="8">
    <source>
        <dbReference type="ARBA" id="ARBA00023316"/>
    </source>
</evidence>
<feature type="active site" description="Proton donor/acceptor" evidence="9">
    <location>
        <position position="202"/>
    </location>
</feature>
<dbReference type="Pfam" id="PF03734">
    <property type="entry name" value="YkuD"/>
    <property type="match status" value="1"/>
</dbReference>
<keyword evidence="8 9" id="KW-0961">Cell wall biogenesis/degradation</keyword>
<evidence type="ECO:0000259" key="11">
    <source>
        <dbReference type="PROSITE" id="PS52029"/>
    </source>
</evidence>
<evidence type="ECO:0000256" key="10">
    <source>
        <dbReference type="SAM" id="SignalP"/>
    </source>
</evidence>
<keyword evidence="10" id="KW-0732">Signal</keyword>
<dbReference type="InterPro" id="IPR050979">
    <property type="entry name" value="LD-transpeptidase"/>
</dbReference>
<dbReference type="CDD" id="cd16913">
    <property type="entry name" value="YkuD_like"/>
    <property type="match status" value="1"/>
</dbReference>
<dbReference type="UniPathway" id="UPA00219"/>